<organism evidence="1 2">
    <name type="scientific">Paenibacillus psychroresistens</name>
    <dbReference type="NCBI Taxonomy" id="1778678"/>
    <lineage>
        <taxon>Bacteria</taxon>
        <taxon>Bacillati</taxon>
        <taxon>Bacillota</taxon>
        <taxon>Bacilli</taxon>
        <taxon>Bacillales</taxon>
        <taxon>Paenibacillaceae</taxon>
        <taxon>Paenibacillus</taxon>
    </lineage>
</organism>
<evidence type="ECO:0000313" key="1">
    <source>
        <dbReference type="EMBL" id="QGQ96208.1"/>
    </source>
</evidence>
<dbReference type="Proteomes" id="UP000426246">
    <property type="component" value="Chromosome"/>
</dbReference>
<protein>
    <recommendedName>
        <fullName evidence="3">Flagellar hook-length control protein FliK</fullName>
    </recommendedName>
</protein>
<evidence type="ECO:0008006" key="3">
    <source>
        <dbReference type="Google" id="ProtNLM"/>
    </source>
</evidence>
<name>A0A6B8RLG8_9BACL</name>
<dbReference type="AlphaFoldDB" id="A0A6B8RLG8"/>
<sequence>MDVGQLLRSLLNEAQPGEPKTLELKVGQIVKGLVLQLLAGQDALINIGGVQVKAHLETPLKQGEVTMLQVQPDSTNGQITLKPMANSTVLIADESLADVLSNMGLKDTVANRQIVQTMHQENISLTKENMQAFAKVVLANPANAVPEQWLQSTLLAVKNNLPITVETVSALHQVVYGAPINQQLDQLAKQLNAAQTNPALSKEVSDLITQIKSQLSQLQAASSQAFQSPLSEEQTSSKPTVTTTNIINTPINTNQSAKDQLISNTVSLSGTEQSTTAKALGAIGNQLPQSNPPIVAQGESTVKNAADGKPTNPVAADEANKSVKLPLTNAETVKLASTNNETTVNRTQQASQTETPQWISKWLKSLGVEHEQQLFKALDKAPGLDKQGHLIQKLVLEPEFTIEGNRTPVEAAKQVVTDSLKAALLQLNSMDDTPPALKESAQQLLQQITGQQLLLSPDRTSMFSHITMMIPMNNEQGQQTAAVHIQSRKGSRGEIDANNCRLVFDLQMKSIGDTLVDVQVFNKIVSVHVHNDHDFVANLLEGSRDEIAASLQNVGYQFLSLKISPFPEDVSEQAALTKDSRNANVSSYASKPYKGVDLRV</sequence>
<accession>A0A6B8RLG8</accession>
<reference evidence="2" key="1">
    <citation type="submission" date="2018-11" db="EMBL/GenBank/DDBJ databases">
        <title>Complete genome sequence of Paenibacillus sp. ML311-T8.</title>
        <authorList>
            <person name="Nam Y.-D."/>
            <person name="Kang J."/>
            <person name="Chung W.-H."/>
            <person name="Park Y.S."/>
        </authorList>
    </citation>
    <scope>NUCLEOTIDE SEQUENCE [LARGE SCALE GENOMIC DNA]</scope>
    <source>
        <strain evidence="2">ML311-T8</strain>
    </source>
</reference>
<proteinExistence type="predicted"/>
<dbReference type="OrthoDB" id="2351076at2"/>
<dbReference type="KEGG" id="ppsc:EHS13_15645"/>
<gene>
    <name evidence="1" type="ORF">EHS13_15645</name>
</gene>
<dbReference type="EMBL" id="CP034235">
    <property type="protein sequence ID" value="QGQ96208.1"/>
    <property type="molecule type" value="Genomic_DNA"/>
</dbReference>
<evidence type="ECO:0000313" key="2">
    <source>
        <dbReference type="Proteomes" id="UP000426246"/>
    </source>
</evidence>
<keyword evidence="2" id="KW-1185">Reference proteome</keyword>
<dbReference type="RefSeq" id="WP_155701243.1">
    <property type="nucleotide sequence ID" value="NZ_CP034235.1"/>
</dbReference>